<dbReference type="GO" id="GO:0032259">
    <property type="term" value="P:methylation"/>
    <property type="evidence" value="ECO:0007669"/>
    <property type="project" value="UniProtKB-KW"/>
</dbReference>
<feature type="binding site" evidence="6">
    <location>
        <begin position="108"/>
        <end position="109"/>
    </location>
    <ligand>
        <name>S-adenosyl-L-methionine</name>
        <dbReference type="ChEBI" id="CHEBI:59789"/>
    </ligand>
</feature>
<evidence type="ECO:0000313" key="8">
    <source>
        <dbReference type="Proteomes" id="UP001178662"/>
    </source>
</evidence>
<feature type="binding site" evidence="6">
    <location>
        <position position="80"/>
    </location>
    <ligand>
        <name>S-adenosyl-L-methionine</name>
        <dbReference type="ChEBI" id="CHEBI:59789"/>
    </ligand>
</feature>
<dbReference type="InterPro" id="IPR029063">
    <property type="entry name" value="SAM-dependent_MTases_sf"/>
</dbReference>
<dbReference type="CDD" id="cd02440">
    <property type="entry name" value="AdoMet_MTases"/>
    <property type="match status" value="1"/>
</dbReference>
<dbReference type="SUPFAM" id="SSF53335">
    <property type="entry name" value="S-adenosyl-L-methionine-dependent methyltransferases"/>
    <property type="match status" value="1"/>
</dbReference>
<evidence type="ECO:0000256" key="1">
    <source>
        <dbReference type="ARBA" id="ARBA00022428"/>
    </source>
</evidence>
<evidence type="ECO:0000313" key="7">
    <source>
        <dbReference type="EMBL" id="WEK55690.1"/>
    </source>
</evidence>
<dbReference type="Pfam" id="PF01209">
    <property type="entry name" value="Ubie_methyltran"/>
    <property type="match status" value="1"/>
</dbReference>
<keyword evidence="2 6" id="KW-0489">Methyltransferase</keyword>
<dbReference type="GO" id="GO:0009234">
    <property type="term" value="P:menaquinone biosynthetic process"/>
    <property type="evidence" value="ECO:0007669"/>
    <property type="project" value="UniProtKB-UniRule"/>
</dbReference>
<proteinExistence type="inferred from homology"/>
<evidence type="ECO:0000256" key="6">
    <source>
        <dbReference type="HAMAP-Rule" id="MF_01813"/>
    </source>
</evidence>
<evidence type="ECO:0000256" key="4">
    <source>
        <dbReference type="ARBA" id="ARBA00022691"/>
    </source>
</evidence>
<comment type="caution">
    <text evidence="6">Lacks conserved residue(s) required for the propagation of feature annotation.</text>
</comment>
<dbReference type="PROSITE" id="PS01184">
    <property type="entry name" value="UBIE_2"/>
    <property type="match status" value="1"/>
</dbReference>
<feature type="binding site" evidence="6">
    <location>
        <position position="60"/>
    </location>
    <ligand>
        <name>S-adenosyl-L-methionine</name>
        <dbReference type="ChEBI" id="CHEBI:59789"/>
    </ligand>
</feature>
<keyword evidence="8" id="KW-1185">Reference proteome</keyword>
<dbReference type="PROSITE" id="PS51608">
    <property type="entry name" value="SAM_MT_UBIE"/>
    <property type="match status" value="1"/>
</dbReference>
<comment type="similarity">
    <text evidence="6">Belongs to the class I-like SAM-binding methyltransferase superfamily. MenG/UbiE family.</text>
</comment>
<evidence type="ECO:0000256" key="2">
    <source>
        <dbReference type="ARBA" id="ARBA00022603"/>
    </source>
</evidence>
<dbReference type="EC" id="2.1.1.163" evidence="6"/>
<organism evidence="7 8">
    <name type="scientific">Candidatus Cohnella colombiensis</name>
    <dbReference type="NCBI Taxonomy" id="3121368"/>
    <lineage>
        <taxon>Bacteria</taxon>
        <taxon>Bacillati</taxon>
        <taxon>Bacillota</taxon>
        <taxon>Bacilli</taxon>
        <taxon>Bacillales</taxon>
        <taxon>Paenibacillaceae</taxon>
        <taxon>Cohnella</taxon>
    </lineage>
</organism>
<dbReference type="AlphaFoldDB" id="A0AA95JH58"/>
<dbReference type="Proteomes" id="UP001178662">
    <property type="component" value="Chromosome"/>
</dbReference>
<keyword evidence="3 6" id="KW-0808">Transferase</keyword>
<sequence length="240" mass="27105">MSEVNSSQKDVHAVFENIAPKYDMMNDVLSFRRHKAWRRFTMRKMNIQPGQTALDLCCGTCDWTIALAKASVDGKITGLDFSGNMLEIGQAKVDKQGRSKQIELVQGNAMELPFEDNTFDYVTIGFGLRNVPNYAQVLREMRRVVKPGGLVVCLELSKPTWQPFKAIYYFYFEKLLPLVAKLLVKKYEQYSWLPESLTTFPDLQALAEMFREAGMRNVKAYPLTGGVAALHMGTKGNDGA</sequence>
<evidence type="ECO:0000256" key="3">
    <source>
        <dbReference type="ARBA" id="ARBA00022679"/>
    </source>
</evidence>
<dbReference type="InterPro" id="IPR023576">
    <property type="entry name" value="UbiE/COQ5_MeTrFase_CS"/>
</dbReference>
<evidence type="ECO:0000256" key="5">
    <source>
        <dbReference type="ARBA" id="ARBA00059758"/>
    </source>
</evidence>
<dbReference type="Gene3D" id="3.40.50.150">
    <property type="entry name" value="Vaccinia Virus protein VP39"/>
    <property type="match status" value="1"/>
</dbReference>
<dbReference type="NCBIfam" id="NF001243">
    <property type="entry name" value="PRK00216.1-4"/>
    <property type="match status" value="1"/>
</dbReference>
<comment type="function">
    <text evidence="5 6">Methyltransferase required for the conversion of demethylmenaquinol (DMKH2) to menaquinol (MKH2).</text>
</comment>
<reference evidence="7" key="1">
    <citation type="submission" date="2023-03" db="EMBL/GenBank/DDBJ databases">
        <title>Andean soil-derived lignocellulolytic bacterial consortium as a source of novel taxa and putative plastic-active enzymes.</title>
        <authorList>
            <person name="Diaz-Garcia L."/>
            <person name="Chuvochina M."/>
            <person name="Feuerriegel G."/>
            <person name="Bunk B."/>
            <person name="Sproer C."/>
            <person name="Streit W.R."/>
            <person name="Rodriguez L.M."/>
            <person name="Overmann J."/>
            <person name="Jimenez D.J."/>
        </authorList>
    </citation>
    <scope>NUCLEOTIDE SEQUENCE</scope>
    <source>
        <strain evidence="7">MAG 2441</strain>
    </source>
</reference>
<comment type="catalytic activity">
    <reaction evidence="6">
        <text>a 2-demethylmenaquinol + S-adenosyl-L-methionine = a menaquinol + S-adenosyl-L-homocysteine + H(+)</text>
        <dbReference type="Rhea" id="RHEA:42640"/>
        <dbReference type="Rhea" id="RHEA-COMP:9539"/>
        <dbReference type="Rhea" id="RHEA-COMP:9563"/>
        <dbReference type="ChEBI" id="CHEBI:15378"/>
        <dbReference type="ChEBI" id="CHEBI:18151"/>
        <dbReference type="ChEBI" id="CHEBI:55437"/>
        <dbReference type="ChEBI" id="CHEBI:57856"/>
        <dbReference type="ChEBI" id="CHEBI:59789"/>
        <dbReference type="EC" id="2.1.1.163"/>
    </reaction>
</comment>
<name>A0AA95JH58_9BACL</name>
<dbReference type="GO" id="GO:0043770">
    <property type="term" value="F:demethylmenaquinone methyltransferase activity"/>
    <property type="evidence" value="ECO:0007669"/>
    <property type="project" value="UniProtKB-UniRule"/>
</dbReference>
<comment type="pathway">
    <text evidence="6">Quinol/quinone metabolism; menaquinone biosynthesis; menaquinol from 1,4-dihydroxy-2-naphthoate: step 2/2.</text>
</comment>
<dbReference type="PANTHER" id="PTHR43591:SF24">
    <property type="entry name" value="2-METHOXY-6-POLYPRENYL-1,4-BENZOQUINOL METHYLASE, MITOCHONDRIAL"/>
    <property type="match status" value="1"/>
</dbReference>
<protein>
    <recommendedName>
        <fullName evidence="6">Demethylmenaquinone methyltransferase</fullName>
        <ecNumber evidence="6">2.1.1.163</ecNumber>
    </recommendedName>
</protein>
<dbReference type="PANTHER" id="PTHR43591">
    <property type="entry name" value="METHYLTRANSFERASE"/>
    <property type="match status" value="1"/>
</dbReference>
<gene>
    <name evidence="6" type="primary">menG</name>
    <name evidence="7" type="ORF">P0Y55_06500</name>
</gene>
<dbReference type="HAMAP" id="MF_01813">
    <property type="entry name" value="MenG_UbiE_methyltr"/>
    <property type="match status" value="1"/>
</dbReference>
<dbReference type="PROSITE" id="PS01183">
    <property type="entry name" value="UBIE_1"/>
    <property type="match status" value="1"/>
</dbReference>
<dbReference type="InterPro" id="IPR004033">
    <property type="entry name" value="UbiE/COQ5_MeTrFase"/>
</dbReference>
<keyword evidence="4 6" id="KW-0949">S-adenosyl-L-methionine</keyword>
<dbReference type="NCBIfam" id="NF001244">
    <property type="entry name" value="PRK00216.1-5"/>
    <property type="match status" value="1"/>
</dbReference>
<accession>A0AA95JH58</accession>
<dbReference type="FunFam" id="3.40.50.150:FF:000086">
    <property type="entry name" value="Demethylmenaquinone methyltransferase"/>
    <property type="match status" value="1"/>
</dbReference>
<dbReference type="NCBIfam" id="TIGR01934">
    <property type="entry name" value="MenG_MenH_UbiE"/>
    <property type="match status" value="1"/>
</dbReference>
<keyword evidence="1 6" id="KW-0474">Menaquinone biosynthesis</keyword>
<dbReference type="EMBL" id="CP119317">
    <property type="protein sequence ID" value="WEK55690.1"/>
    <property type="molecule type" value="Genomic_DNA"/>
</dbReference>